<keyword evidence="1" id="KW-0812">Transmembrane</keyword>
<dbReference type="AlphaFoldDB" id="A0A0P7ZFU6"/>
<comment type="caution">
    <text evidence="2">The sequence shown here is derived from an EMBL/GenBank/DDBJ whole genome shotgun (WGS) entry which is preliminary data.</text>
</comment>
<sequence>MTQSIDDPIIPLNKEIADQIVENTSKIRRLEPAEPPRLISDWVVWEMNTCIDTKGEKFTTAQLHDCLKYNLGKERTPIEMFFAENACWIIEGLQGRRARVDNDLRARVVATLKGSPYTDMQFIAGIDYFGDSNWADVQMMLIVQPQKIEIPPKPSQPQKPNAEPLIPNVMLAIVAIFAAPWLLGSVFMKIIGLLVLGGTIFLFLQSNENVQRANRRYGDMISTYEQKLTRWEADHNEIIRDKEELTDHRLSRSFKLDDLRVFHTVMVRSVAALVNKHLIEKGAVVQDTVENNDAAAAISSSKSIFDDF</sequence>
<feature type="transmembrane region" description="Helical" evidence="1">
    <location>
        <begin position="190"/>
        <end position="206"/>
    </location>
</feature>
<organism evidence="2 3">
    <name type="scientific">Phormidesmis priestleyi Ana</name>
    <dbReference type="NCBI Taxonomy" id="1666911"/>
    <lineage>
        <taxon>Bacteria</taxon>
        <taxon>Bacillati</taxon>
        <taxon>Cyanobacteriota</taxon>
        <taxon>Cyanophyceae</taxon>
        <taxon>Leptolyngbyales</taxon>
        <taxon>Leptolyngbyaceae</taxon>
        <taxon>Phormidesmis</taxon>
    </lineage>
</organism>
<evidence type="ECO:0000256" key="1">
    <source>
        <dbReference type="SAM" id="Phobius"/>
    </source>
</evidence>
<accession>A0A0P7ZFU6</accession>
<proteinExistence type="predicted"/>
<reference evidence="2 3" key="1">
    <citation type="submission" date="2015-09" db="EMBL/GenBank/DDBJ databases">
        <title>Identification and resolution of microdiversity through metagenomic sequencing of parallel consortia.</title>
        <authorList>
            <person name="Nelson W.C."/>
            <person name="Romine M.F."/>
            <person name="Lindemann S.R."/>
        </authorList>
    </citation>
    <scope>NUCLEOTIDE SEQUENCE [LARGE SCALE GENOMIC DNA]</scope>
    <source>
        <strain evidence="2">Ana</strain>
    </source>
</reference>
<name>A0A0P7ZFU6_9CYAN</name>
<evidence type="ECO:0000313" key="2">
    <source>
        <dbReference type="EMBL" id="KPQ31553.1"/>
    </source>
</evidence>
<dbReference type="Proteomes" id="UP000050465">
    <property type="component" value="Unassembled WGS sequence"/>
</dbReference>
<dbReference type="EMBL" id="LJZR01000096">
    <property type="protein sequence ID" value="KPQ31553.1"/>
    <property type="molecule type" value="Genomic_DNA"/>
</dbReference>
<protein>
    <submittedName>
        <fullName evidence="2">Uncharacterized protein</fullName>
    </submittedName>
</protein>
<evidence type="ECO:0000313" key="3">
    <source>
        <dbReference type="Proteomes" id="UP000050465"/>
    </source>
</evidence>
<keyword evidence="1" id="KW-1133">Transmembrane helix</keyword>
<keyword evidence="1" id="KW-0472">Membrane</keyword>
<gene>
    <name evidence="2" type="ORF">HLUCCA11_23510</name>
</gene>